<feature type="transmembrane region" description="Helical" evidence="1">
    <location>
        <begin position="426"/>
        <end position="447"/>
    </location>
</feature>
<evidence type="ECO:0000313" key="2">
    <source>
        <dbReference type="EMBL" id="ALL00780.1"/>
    </source>
</evidence>
<feature type="transmembrane region" description="Helical" evidence="1">
    <location>
        <begin position="33"/>
        <end position="57"/>
    </location>
</feature>
<feature type="transmembrane region" description="Helical" evidence="1">
    <location>
        <begin position="363"/>
        <end position="384"/>
    </location>
</feature>
<gene>
    <name evidence="2" type="ORF">Pyrde_0730</name>
</gene>
<dbReference type="PANTHER" id="PTHR35402:SF1">
    <property type="entry name" value="TYPE II SECRETION SYSTEM PROTEIN GSPF DOMAIN-CONTAINING PROTEIN"/>
    <property type="match status" value="1"/>
</dbReference>
<evidence type="ECO:0000313" key="3">
    <source>
        <dbReference type="Proteomes" id="UP000058613"/>
    </source>
</evidence>
<dbReference type="InterPro" id="IPR056569">
    <property type="entry name" value="ArlJ-like"/>
</dbReference>
<feature type="transmembrane region" description="Helical" evidence="1">
    <location>
        <begin position="390"/>
        <end position="414"/>
    </location>
</feature>
<feature type="transmembrane region" description="Helical" evidence="1">
    <location>
        <begin position="659"/>
        <end position="678"/>
    </location>
</feature>
<feature type="transmembrane region" description="Helical" evidence="1">
    <location>
        <begin position="95"/>
        <end position="119"/>
    </location>
</feature>
<keyword evidence="1" id="KW-1133">Transmembrane helix</keyword>
<evidence type="ECO:0008006" key="4">
    <source>
        <dbReference type="Google" id="ProtNLM"/>
    </source>
</evidence>
<proteinExistence type="predicted"/>
<feature type="transmembrane region" description="Helical" evidence="1">
    <location>
        <begin position="197"/>
        <end position="219"/>
    </location>
</feature>
<dbReference type="KEGG" id="pdl:Pyrde_0730"/>
<feature type="transmembrane region" description="Helical" evidence="1">
    <location>
        <begin position="579"/>
        <end position="601"/>
    </location>
</feature>
<protein>
    <recommendedName>
        <fullName evidence="4">Type II secretion system protein GspF domain-containing protein</fullName>
    </recommendedName>
</protein>
<keyword evidence="1" id="KW-0472">Membrane</keyword>
<feature type="transmembrane region" description="Helical" evidence="1">
    <location>
        <begin position="9"/>
        <end position="27"/>
    </location>
</feature>
<reference evidence="2 3" key="1">
    <citation type="submission" date="2015-10" db="EMBL/GenBank/DDBJ databases">
        <title>Complete genome sequence of hyperthermophilic archaeon Pyrodictium delaneyi Su06.</title>
        <authorList>
            <person name="Jung J.-H."/>
            <person name="Lin J."/>
            <person name="Holden J.F."/>
            <person name="Park C.-S."/>
        </authorList>
    </citation>
    <scope>NUCLEOTIDE SEQUENCE [LARGE SCALE GENOMIC DNA]</scope>
    <source>
        <strain evidence="2 3">Su06</strain>
    </source>
</reference>
<organism evidence="2 3">
    <name type="scientific">Pyrodictium delaneyi</name>
    <dbReference type="NCBI Taxonomy" id="1273541"/>
    <lineage>
        <taxon>Archaea</taxon>
        <taxon>Thermoproteota</taxon>
        <taxon>Thermoprotei</taxon>
        <taxon>Desulfurococcales</taxon>
        <taxon>Pyrodictiaceae</taxon>
        <taxon>Pyrodictium</taxon>
    </lineage>
</organism>
<accession>A0A0P0N346</accession>
<feature type="transmembrane region" description="Helical" evidence="1">
    <location>
        <begin position="621"/>
        <end position="647"/>
    </location>
</feature>
<feature type="transmembrane region" description="Helical" evidence="1">
    <location>
        <begin position="453"/>
        <end position="470"/>
    </location>
</feature>
<dbReference type="STRING" id="1273541.Pyrde_0730"/>
<sequence length="680" mass="73765">MKRGRAEELAYAVVSLTALGFALWLALRPQVPTRGILLAVVALSLLAGLAIALWLYVRLTGRLLSEALWRLITVMEERRRHAPYRLWRIRLSNPYTFIAAVLVIAEATVLIASTALGMLPVESGLLPGAGALAAGVWLLGRSLYHPVVRVGKRRPPWYVVARSTFPAMDRLAERLDQKLRVSEDLRLSGAGFTRREAVYLVSSSILLAAVAVLALVPLALLFSPWILVAAAPLPLLTVLGIKSYARAKLAERARLAEEEHPYVAFWMWLMVSGGGAEPEAALIEAARHRELFPGTWLDGVYARRGLGLVAAMQPSKVLRDFYRFVDAVKSSGGDVAAYLGDAVWRAMEALRVRLVEYAERANAVMALVVVFLGVGLFAAFALVLNMHAVVAMLSAMTAGLPLLATAFYLMLNAVQPRLREKYRDAAGVAAAAIAASIPPLMAFLGFLEPGAGVVFASLALAAGAYGAMWLTQYNVKRAEEARLADALRIVVEYVKMGHPVPRALELAAEHVGGVLALRLRSAARGRVEAQSWLLRYVLSTLHLMSRYGAASPEALERLVRLVEMHLQAWREARERLRMLQLMAVLTPAGAVASLRFLAPIARRYLETAVLSKGPMALPREVLAAFDVAYQWSLALAGLAGLAMGLLAAKASDQTLRNTLYALLAVLLAALAAMAPLPLPR</sequence>
<dbReference type="PANTHER" id="PTHR35402">
    <property type="entry name" value="INTEGRAL MEMBRANE PROTEIN-RELATED"/>
    <property type="match status" value="1"/>
</dbReference>
<keyword evidence="1" id="KW-0812">Transmembrane</keyword>
<feature type="transmembrane region" description="Helical" evidence="1">
    <location>
        <begin position="125"/>
        <end position="144"/>
    </location>
</feature>
<evidence type="ECO:0000256" key="1">
    <source>
        <dbReference type="SAM" id="Phobius"/>
    </source>
</evidence>
<name>A0A0P0N346_9CREN</name>
<dbReference type="Proteomes" id="UP000058613">
    <property type="component" value="Chromosome"/>
</dbReference>
<dbReference type="EMBL" id="CP013011">
    <property type="protein sequence ID" value="ALL00780.1"/>
    <property type="molecule type" value="Genomic_DNA"/>
</dbReference>
<feature type="transmembrane region" description="Helical" evidence="1">
    <location>
        <begin position="225"/>
        <end position="245"/>
    </location>
</feature>
<dbReference type="AlphaFoldDB" id="A0A0P0N346"/>